<keyword evidence="2" id="KW-0479">Metal-binding</keyword>
<dbReference type="InterPro" id="IPR039650">
    <property type="entry name" value="HdrA-like"/>
</dbReference>
<dbReference type="GO" id="GO:0016491">
    <property type="term" value="F:oxidoreductase activity"/>
    <property type="evidence" value="ECO:0007669"/>
    <property type="project" value="UniProtKB-KW"/>
</dbReference>
<dbReference type="PANTHER" id="PTHR43498:SF1">
    <property type="entry name" value="COB--COM HETERODISULFIDE REDUCTASE IRON-SULFUR SUBUNIT A"/>
    <property type="match status" value="1"/>
</dbReference>
<evidence type="ECO:0000256" key="1">
    <source>
        <dbReference type="ARBA" id="ARBA00022485"/>
    </source>
</evidence>
<dbReference type="Pfam" id="PF12831">
    <property type="entry name" value="FAD_oxidored"/>
    <property type="match status" value="1"/>
</dbReference>
<evidence type="ECO:0000256" key="2">
    <source>
        <dbReference type="ARBA" id="ARBA00022723"/>
    </source>
</evidence>
<keyword evidence="3" id="KW-0560">Oxidoreductase</keyword>
<evidence type="ECO:0000313" key="6">
    <source>
        <dbReference type="EMBL" id="CRL16986.1"/>
    </source>
</evidence>
<evidence type="ECO:0000256" key="3">
    <source>
        <dbReference type="ARBA" id="ARBA00023002"/>
    </source>
</evidence>
<keyword evidence="5" id="KW-0411">Iron-sulfur</keyword>
<dbReference type="PANTHER" id="PTHR43498">
    <property type="entry name" value="FERREDOXIN:COB-COM HETERODISULFIDE REDUCTASE SUBUNIT A"/>
    <property type="match status" value="1"/>
</dbReference>
<evidence type="ECO:0000256" key="4">
    <source>
        <dbReference type="ARBA" id="ARBA00023004"/>
    </source>
</evidence>
<evidence type="ECO:0000256" key="5">
    <source>
        <dbReference type="ARBA" id="ARBA00023014"/>
    </source>
</evidence>
<reference evidence="6" key="1">
    <citation type="journal article" date="2015" name="Front. Microbiol.">
        <title>The vaginal isolate Lactobacillus paracasei LPC-S01 (DSM 26760) is suitable for oral administration.</title>
        <authorList>
            <person name="Balzaretti S."/>
            <person name="Taverniti V."/>
            <person name="Rondini G."/>
            <person name="Marcolegio G."/>
            <person name="Minuzzo M."/>
            <person name="Remagni M.C."/>
            <person name="Fiore W."/>
            <person name="Arioli S."/>
            <person name="Guglielmetti S."/>
        </authorList>
    </citation>
    <scope>NUCLEOTIDE SEQUENCE</scope>
    <source>
        <strain evidence="6">LPC-S01</strain>
    </source>
</reference>
<proteinExistence type="predicted"/>
<dbReference type="GO" id="GO:0046872">
    <property type="term" value="F:metal ion binding"/>
    <property type="evidence" value="ECO:0007669"/>
    <property type="project" value="UniProtKB-KW"/>
</dbReference>
<dbReference type="Gene3D" id="3.50.50.60">
    <property type="entry name" value="FAD/NAD(P)-binding domain"/>
    <property type="match status" value="1"/>
</dbReference>
<dbReference type="RefSeq" id="WP_016383210.1">
    <property type="nucleotide sequence ID" value="NZ_JAUCBD010000008.1"/>
</dbReference>
<dbReference type="AlphaFoldDB" id="A0A0M6W8P4"/>
<keyword evidence="4" id="KW-0408">Iron</keyword>
<name>A0A0M6W8P4_LACPA</name>
<keyword evidence="1" id="KW-0004">4Fe-4S</keyword>
<dbReference type="InterPro" id="IPR036188">
    <property type="entry name" value="FAD/NAD-bd_sf"/>
</dbReference>
<sequence>MNFDLIVIGGGTAGVLAAIKAASKKVKVAIVEQHSVCGGNATLSGLAEFNAASFLKKPIYHGFEKQIFEKLLEQKAGKYYYQLPMSSDKDIKVDRLRYNPEILKLILGELLSKNNVQVYYNTTFESAKKTESGFTVQAENFGHPLRLSSKYLIDATSNSLVATSLGCQVQPMHSNDIAVSTQIFRLSNIDLRTLQDFIDSGALSAVVNQAFDEGIIKGKILAFAPIPGTMDASVNVTRTNTDYRDAQQLSEGLREGRQQISSIVAFIKKKIPGCDKAYLSNIAPIMGIRASVKLDGRSTLKLSDISNLREFDDCVGVGCYPVDIHDPITKKVHFLKINGIYQIPFAVCLPKQDLNIAVVGKAISTDAETFAATRVMPIVMNVGESVGAIFAYAISNQKDVYNLPTSEIKAVMDQENLITRTCEVN</sequence>
<dbReference type="EMBL" id="LN846901">
    <property type="protein sequence ID" value="CRL16986.1"/>
    <property type="molecule type" value="Genomic_DNA"/>
</dbReference>
<accession>A0A0M6W8P4</accession>
<organism evidence="6">
    <name type="scientific">Lacticaseibacillus paracasei</name>
    <name type="common">Lactobacillus paracasei</name>
    <dbReference type="NCBI Taxonomy" id="1597"/>
    <lineage>
        <taxon>Bacteria</taxon>
        <taxon>Bacillati</taxon>
        <taxon>Bacillota</taxon>
        <taxon>Bacilli</taxon>
        <taxon>Lactobacillales</taxon>
        <taxon>Lactobacillaceae</taxon>
        <taxon>Lacticaseibacillus</taxon>
    </lineage>
</organism>
<dbReference type="SUPFAM" id="SSF51905">
    <property type="entry name" value="FAD/NAD(P)-binding domain"/>
    <property type="match status" value="1"/>
</dbReference>
<dbReference type="GO" id="GO:0051539">
    <property type="term" value="F:4 iron, 4 sulfur cluster binding"/>
    <property type="evidence" value="ECO:0007669"/>
    <property type="project" value="UniProtKB-KW"/>
</dbReference>
<protein>
    <submittedName>
        <fullName evidence="6">Putative membrane protein</fullName>
    </submittedName>
</protein>